<feature type="transmembrane region" description="Helical" evidence="1">
    <location>
        <begin position="37"/>
        <end position="56"/>
    </location>
</feature>
<dbReference type="EMBL" id="SNXC01000012">
    <property type="protein sequence ID" value="TDO97354.1"/>
    <property type="molecule type" value="Genomic_DNA"/>
</dbReference>
<proteinExistence type="predicted"/>
<evidence type="ECO:0000313" key="3">
    <source>
        <dbReference type="Proteomes" id="UP000294656"/>
    </source>
</evidence>
<sequence>MKLRIIFAMLMSFSLSLVMSGWITFLNMGAQSNFFGIWINAWILAWPAAFIVAFILGPIIQKLSKKIADTL</sequence>
<dbReference type="Pfam" id="PF11391">
    <property type="entry name" value="DUF2798"/>
    <property type="match status" value="1"/>
</dbReference>
<comment type="caution">
    <text evidence="2">The sequence shown here is derived from an EMBL/GenBank/DDBJ whole genome shotgun (WGS) entry which is preliminary data.</text>
</comment>
<dbReference type="InterPro" id="IPR021529">
    <property type="entry name" value="DUF2798"/>
</dbReference>
<dbReference type="AlphaFoldDB" id="A0A4R6M7Q3"/>
<keyword evidence="3" id="KW-1185">Reference proteome</keyword>
<reference evidence="2 3" key="1">
    <citation type="submission" date="2019-03" db="EMBL/GenBank/DDBJ databases">
        <title>Genomic Encyclopedia of Type Strains, Phase III (KMG-III): the genomes of soil and plant-associated and newly described type strains.</title>
        <authorList>
            <person name="Whitman W."/>
        </authorList>
    </citation>
    <scope>NUCLEOTIDE SEQUENCE [LARGE SCALE GENOMIC DNA]</scope>
    <source>
        <strain evidence="2 3">CECT 7378</strain>
    </source>
</reference>
<accession>A0A4R6M7Q3</accession>
<gene>
    <name evidence="2" type="ORF">DFP79_2171</name>
</gene>
<dbReference type="OrthoDB" id="8481133at2"/>
<keyword evidence="1" id="KW-0812">Transmembrane</keyword>
<keyword evidence="1" id="KW-0472">Membrane</keyword>
<feature type="transmembrane region" description="Helical" evidence="1">
    <location>
        <begin position="5"/>
        <end position="25"/>
    </location>
</feature>
<protein>
    <submittedName>
        <fullName evidence="2">Uncharacterized protein DUF2798</fullName>
    </submittedName>
</protein>
<evidence type="ECO:0000313" key="2">
    <source>
        <dbReference type="EMBL" id="TDO97354.1"/>
    </source>
</evidence>
<organism evidence="2 3">
    <name type="scientific">Marinomonas balearica</name>
    <dbReference type="NCBI Taxonomy" id="491947"/>
    <lineage>
        <taxon>Bacteria</taxon>
        <taxon>Pseudomonadati</taxon>
        <taxon>Pseudomonadota</taxon>
        <taxon>Gammaproteobacteria</taxon>
        <taxon>Oceanospirillales</taxon>
        <taxon>Oceanospirillaceae</taxon>
        <taxon>Marinomonas</taxon>
    </lineage>
</organism>
<dbReference type="RefSeq" id="WP_133503936.1">
    <property type="nucleotide sequence ID" value="NZ_SNXC01000012.1"/>
</dbReference>
<dbReference type="Proteomes" id="UP000294656">
    <property type="component" value="Unassembled WGS sequence"/>
</dbReference>
<name>A0A4R6M7Q3_9GAMM</name>
<evidence type="ECO:0000256" key="1">
    <source>
        <dbReference type="SAM" id="Phobius"/>
    </source>
</evidence>
<keyword evidence="1" id="KW-1133">Transmembrane helix</keyword>